<dbReference type="EMBL" id="JH711573">
    <property type="protein sequence ID" value="EIW87269.1"/>
    <property type="molecule type" value="Genomic_DNA"/>
</dbReference>
<name>A0A5M3N748_CONPW</name>
<accession>A0A5M3N748</accession>
<evidence type="ECO:0000313" key="6">
    <source>
        <dbReference type="EMBL" id="EIW87269.1"/>
    </source>
</evidence>
<dbReference type="GeneID" id="19204601"/>
<proteinExistence type="predicted"/>
<dbReference type="Gene3D" id="6.10.140.2220">
    <property type="match status" value="1"/>
</dbReference>
<dbReference type="SUPFAM" id="SSF144232">
    <property type="entry name" value="HIT/MYND zinc finger-like"/>
    <property type="match status" value="1"/>
</dbReference>
<reference evidence="7" key="1">
    <citation type="journal article" date="2012" name="Science">
        <title>The Paleozoic origin of enzymatic lignin decomposition reconstructed from 31 fungal genomes.</title>
        <authorList>
            <person name="Floudas D."/>
            <person name="Binder M."/>
            <person name="Riley R."/>
            <person name="Barry K."/>
            <person name="Blanchette R.A."/>
            <person name="Henrissat B."/>
            <person name="Martinez A.T."/>
            <person name="Otillar R."/>
            <person name="Spatafora J.W."/>
            <person name="Yadav J.S."/>
            <person name="Aerts A."/>
            <person name="Benoit I."/>
            <person name="Boyd A."/>
            <person name="Carlson A."/>
            <person name="Copeland A."/>
            <person name="Coutinho P.M."/>
            <person name="de Vries R.P."/>
            <person name="Ferreira P."/>
            <person name="Findley K."/>
            <person name="Foster B."/>
            <person name="Gaskell J."/>
            <person name="Glotzer D."/>
            <person name="Gorecki P."/>
            <person name="Heitman J."/>
            <person name="Hesse C."/>
            <person name="Hori C."/>
            <person name="Igarashi K."/>
            <person name="Jurgens J.A."/>
            <person name="Kallen N."/>
            <person name="Kersten P."/>
            <person name="Kohler A."/>
            <person name="Kuees U."/>
            <person name="Kumar T.K.A."/>
            <person name="Kuo A."/>
            <person name="LaButti K."/>
            <person name="Larrondo L.F."/>
            <person name="Lindquist E."/>
            <person name="Ling A."/>
            <person name="Lombard V."/>
            <person name="Lucas S."/>
            <person name="Lundell T."/>
            <person name="Martin R."/>
            <person name="McLaughlin D.J."/>
            <person name="Morgenstern I."/>
            <person name="Morin E."/>
            <person name="Murat C."/>
            <person name="Nagy L.G."/>
            <person name="Nolan M."/>
            <person name="Ohm R.A."/>
            <person name="Patyshakuliyeva A."/>
            <person name="Rokas A."/>
            <person name="Ruiz-Duenas F.J."/>
            <person name="Sabat G."/>
            <person name="Salamov A."/>
            <person name="Samejima M."/>
            <person name="Schmutz J."/>
            <person name="Slot J.C."/>
            <person name="St John F."/>
            <person name="Stenlid J."/>
            <person name="Sun H."/>
            <person name="Sun S."/>
            <person name="Syed K."/>
            <person name="Tsang A."/>
            <person name="Wiebenga A."/>
            <person name="Young D."/>
            <person name="Pisabarro A."/>
            <person name="Eastwood D.C."/>
            <person name="Martin F."/>
            <person name="Cullen D."/>
            <person name="Grigoriev I.V."/>
            <person name="Hibbett D.S."/>
        </authorList>
    </citation>
    <scope>NUCLEOTIDE SEQUENCE [LARGE SCALE GENOMIC DNA]</scope>
    <source>
        <strain evidence="7">RWD-64-598 SS2</strain>
    </source>
</reference>
<sequence>MADAVSAAPSATTEVERFIAAKSAAALEEFYAKSRRDVLAAQQDPTAANRLDNNASVWANKEGGFPVADAGIDRVQWASDWDRGLEQILAASVQGTTMKELFNTSQYEDCSPKDWFMLVGDERRREVLSLAIEDTCWCSVLGQDARALCLEINSTSLLRRRGLELFAFHDRYIESASSTSTGRDMVRSKWWSSALRLDDVPQVQHAGYRYTYDLYTVTRSYFLFQFTWLSWQHILGAWMRDMQGQSMVSRLIWNAGPKGIQEMISMRKEAKNGAGQRCERCDRTPEGFAADVRFLICGACKRGLNFTYHYCSKACQKADWPTHKLACGKEKISKARAEGRPEYKRSFNLLLQLAMQTKEPSADYLLFKLDRSFSASATPYKVVFPDDDSSQEKRALFKQKRDLATIDADRTGLDIVAKCLVNALAADSCSSGITQEQIVRQLTDEYEVDVRSRLEKLQADLAIEGDEQRYVGMVIQGNIDLHEWSIPFRMSEEQG</sequence>
<keyword evidence="1" id="KW-0479">Metal-binding</keyword>
<dbReference type="Proteomes" id="UP000053558">
    <property type="component" value="Unassembled WGS sequence"/>
</dbReference>
<gene>
    <name evidence="6" type="ORF">CONPUDRAFT_161850</name>
</gene>
<evidence type="ECO:0000256" key="4">
    <source>
        <dbReference type="PROSITE-ProRule" id="PRU00134"/>
    </source>
</evidence>
<evidence type="ECO:0000256" key="2">
    <source>
        <dbReference type="ARBA" id="ARBA00022771"/>
    </source>
</evidence>
<dbReference type="GO" id="GO:0008270">
    <property type="term" value="F:zinc ion binding"/>
    <property type="evidence" value="ECO:0007669"/>
    <property type="project" value="UniProtKB-KW"/>
</dbReference>
<dbReference type="PROSITE" id="PS50865">
    <property type="entry name" value="ZF_MYND_2"/>
    <property type="match status" value="1"/>
</dbReference>
<keyword evidence="2 4" id="KW-0863">Zinc-finger</keyword>
<dbReference type="RefSeq" id="XP_007763815.1">
    <property type="nucleotide sequence ID" value="XM_007765625.1"/>
</dbReference>
<feature type="domain" description="MYND-type" evidence="5">
    <location>
        <begin position="278"/>
        <end position="327"/>
    </location>
</feature>
<organism evidence="6 7">
    <name type="scientific">Coniophora puteana (strain RWD-64-598)</name>
    <name type="common">Brown rot fungus</name>
    <dbReference type="NCBI Taxonomy" id="741705"/>
    <lineage>
        <taxon>Eukaryota</taxon>
        <taxon>Fungi</taxon>
        <taxon>Dikarya</taxon>
        <taxon>Basidiomycota</taxon>
        <taxon>Agaricomycotina</taxon>
        <taxon>Agaricomycetes</taxon>
        <taxon>Agaricomycetidae</taxon>
        <taxon>Boletales</taxon>
        <taxon>Coniophorineae</taxon>
        <taxon>Coniophoraceae</taxon>
        <taxon>Coniophora</taxon>
    </lineage>
</organism>
<dbReference type="Pfam" id="PF01753">
    <property type="entry name" value="zf-MYND"/>
    <property type="match status" value="1"/>
</dbReference>
<comment type="caution">
    <text evidence="6">The sequence shown here is derived from an EMBL/GenBank/DDBJ whole genome shotgun (WGS) entry which is preliminary data.</text>
</comment>
<protein>
    <recommendedName>
        <fullName evidence="5">MYND-type domain-containing protein</fullName>
    </recommendedName>
</protein>
<dbReference type="InterPro" id="IPR002893">
    <property type="entry name" value="Znf_MYND"/>
</dbReference>
<evidence type="ECO:0000256" key="3">
    <source>
        <dbReference type="ARBA" id="ARBA00022833"/>
    </source>
</evidence>
<evidence type="ECO:0000259" key="5">
    <source>
        <dbReference type="PROSITE" id="PS50865"/>
    </source>
</evidence>
<keyword evidence="7" id="KW-1185">Reference proteome</keyword>
<evidence type="ECO:0000256" key="1">
    <source>
        <dbReference type="ARBA" id="ARBA00022723"/>
    </source>
</evidence>
<evidence type="ECO:0000313" key="7">
    <source>
        <dbReference type="Proteomes" id="UP000053558"/>
    </source>
</evidence>
<keyword evidence="3" id="KW-0862">Zinc</keyword>
<dbReference type="AlphaFoldDB" id="A0A5M3N748"/>
<dbReference type="KEGG" id="cput:CONPUDRAFT_161850"/>
<dbReference type="OrthoDB" id="432970at2759"/>